<dbReference type="InterPro" id="IPR000525">
    <property type="entry name" value="Initiator_Rep_WH1"/>
</dbReference>
<sequence>MESNETVVYRNDLNLVPLKKFRSVEMDIFFAVCSKMKDKGNQDIRLSFDNLKKISGQSDKSYRRFIQDTDLMYQKLLTLTYRTKEKGLTEYFVLFTKFSIDENKQEVSIRVNPDLEYILNDLQIEFTKYELKEFTTLSSRYTKTLYRLLKQYRDTGFYVVNMDSFRQILDIPDSYRMTDIDRQVLNPAMEELNNIFKNIRVEKIKKGRSVVRLKFLFDKQDKIVQEDLPKVPMYNWLKGSN</sequence>
<name>A0A1J0A8N1_9ENTE</name>
<keyword evidence="4" id="KW-1185">Reference proteome</keyword>
<dbReference type="EMBL" id="CP017268">
    <property type="protein sequence ID" value="APB32292.1"/>
    <property type="molecule type" value="Genomic_DNA"/>
</dbReference>
<dbReference type="Proteomes" id="UP000191200">
    <property type="component" value="Plasmid pTB1"/>
</dbReference>
<organism evidence="3 4">
    <name type="scientific">Vagococcus teuberi</name>
    <dbReference type="NCBI Taxonomy" id="519472"/>
    <lineage>
        <taxon>Bacteria</taxon>
        <taxon>Bacillati</taxon>
        <taxon>Bacillota</taxon>
        <taxon>Bacilli</taxon>
        <taxon>Lactobacillales</taxon>
        <taxon>Enterococcaceae</taxon>
        <taxon>Vagococcus</taxon>
    </lineage>
</organism>
<dbReference type="Gene3D" id="1.10.10.10">
    <property type="entry name" value="Winged helix-like DNA-binding domain superfamily/Winged helix DNA-binding domain"/>
    <property type="match status" value="2"/>
</dbReference>
<dbReference type="GO" id="GO:0003887">
    <property type="term" value="F:DNA-directed DNA polymerase activity"/>
    <property type="evidence" value="ECO:0007669"/>
    <property type="project" value="InterPro"/>
</dbReference>
<dbReference type="GO" id="GO:0006270">
    <property type="term" value="P:DNA replication initiation"/>
    <property type="evidence" value="ECO:0007669"/>
    <property type="project" value="InterPro"/>
</dbReference>
<dbReference type="InterPro" id="IPR036388">
    <property type="entry name" value="WH-like_DNA-bd_sf"/>
</dbReference>
<dbReference type="OrthoDB" id="2084703at2"/>
<evidence type="ECO:0000259" key="2">
    <source>
        <dbReference type="Pfam" id="PF01051"/>
    </source>
</evidence>
<dbReference type="SUPFAM" id="SSF46785">
    <property type="entry name" value="Winged helix' DNA-binding domain"/>
    <property type="match status" value="2"/>
</dbReference>
<dbReference type="RefSeq" id="WP_071457896.1">
    <property type="nucleotide sequence ID" value="NZ_CABJEN010000018.1"/>
</dbReference>
<gene>
    <name evidence="3" type="ORF">BHY08_10570</name>
</gene>
<dbReference type="AlphaFoldDB" id="A0A1J0A8N1"/>
<protein>
    <recommendedName>
        <fullName evidence="2">Initiator Rep protein WH1 domain-containing protein</fullName>
    </recommendedName>
</protein>
<dbReference type="Pfam" id="PF01051">
    <property type="entry name" value="Rep3_N"/>
    <property type="match status" value="1"/>
</dbReference>
<dbReference type="InterPro" id="IPR036390">
    <property type="entry name" value="WH_DNA-bd_sf"/>
</dbReference>
<comment type="similarity">
    <text evidence="1">Belongs to the initiator RepB protein family.</text>
</comment>
<dbReference type="KEGG" id="vte:BHY08_10570"/>
<evidence type="ECO:0000256" key="1">
    <source>
        <dbReference type="ARBA" id="ARBA00038283"/>
    </source>
</evidence>
<evidence type="ECO:0000313" key="4">
    <source>
        <dbReference type="Proteomes" id="UP000191200"/>
    </source>
</evidence>
<accession>A0A1J0A8N1</accession>
<keyword evidence="3" id="KW-0614">Plasmid</keyword>
<proteinExistence type="inferred from homology"/>
<dbReference type="Pfam" id="PF21205">
    <property type="entry name" value="Rep3_C"/>
    <property type="match status" value="1"/>
</dbReference>
<reference evidence="3 4" key="1">
    <citation type="submission" date="2016-09" db="EMBL/GenBank/DDBJ databases">
        <title>Vagococcus teuberi sp. nov., isolated from the Malian artisanal sour milk fene.</title>
        <authorList>
            <person name="Wullschleger S."/>
            <person name="Seifert C."/>
            <person name="Baumgartner S."/>
            <person name="Lacroix C."/>
            <person name="Bonfoh B."/>
            <person name="Stevens M.J."/>
            <person name="Meile L."/>
        </authorList>
    </citation>
    <scope>NUCLEOTIDE SEQUENCE [LARGE SCALE GENOMIC DNA]</scope>
    <source>
        <strain evidence="3 4">DSM 21459</strain>
        <plasmid evidence="4">ptb1 sequence</plasmid>
    </source>
</reference>
<feature type="domain" description="Initiator Rep protein WH1" evidence="2">
    <location>
        <begin position="6"/>
        <end position="150"/>
    </location>
</feature>
<evidence type="ECO:0000313" key="3">
    <source>
        <dbReference type="EMBL" id="APB32292.1"/>
    </source>
</evidence>
<geneLocation type="plasmid" evidence="4">
    <name>ptb1 sequence</name>
</geneLocation>